<gene>
    <name evidence="6" type="primary">tpx</name>
    <name evidence="8" type="ORF">XJ32_09380</name>
</gene>
<dbReference type="InterPro" id="IPR013740">
    <property type="entry name" value="Redoxin"/>
</dbReference>
<comment type="function">
    <text evidence="6">Thiol-specific peroxidase that catalyzes the reduction of hydrogen peroxide and organic hydroperoxides to water and alcohols, respectively. Plays a role in cell protection against oxidative stress by detoxifying peroxides.</text>
</comment>
<dbReference type="InterPro" id="IPR036249">
    <property type="entry name" value="Thioredoxin-like_sf"/>
</dbReference>
<evidence type="ECO:0000256" key="5">
    <source>
        <dbReference type="ARBA" id="ARBA00023284"/>
    </source>
</evidence>
<evidence type="ECO:0000259" key="7">
    <source>
        <dbReference type="PROSITE" id="PS51352"/>
    </source>
</evidence>
<feature type="active site" description="Cysteine sulfenic acid (-SOH) intermediate" evidence="6">
    <location>
        <position position="59"/>
    </location>
</feature>
<evidence type="ECO:0000313" key="8">
    <source>
        <dbReference type="EMBL" id="AQQ60264.1"/>
    </source>
</evidence>
<comment type="similarity">
    <text evidence="6">Belongs to the peroxiredoxin family. Tpx subfamily.</text>
</comment>
<evidence type="ECO:0000256" key="1">
    <source>
        <dbReference type="ARBA" id="ARBA00022559"/>
    </source>
</evidence>
<dbReference type="SUPFAM" id="SSF52833">
    <property type="entry name" value="Thioredoxin-like"/>
    <property type="match status" value="1"/>
</dbReference>
<keyword evidence="1 6" id="KW-0575">Peroxidase</keyword>
<dbReference type="NCBIfam" id="NF001808">
    <property type="entry name" value="PRK00522.1"/>
    <property type="match status" value="1"/>
</dbReference>
<dbReference type="EC" id="1.11.1.24" evidence="6"/>
<evidence type="ECO:0000313" key="9">
    <source>
        <dbReference type="Proteomes" id="UP000188298"/>
    </source>
</evidence>
<dbReference type="InterPro" id="IPR050455">
    <property type="entry name" value="Tpx_Peroxidase_subfamily"/>
</dbReference>
<dbReference type="PROSITE" id="PS51352">
    <property type="entry name" value="THIOREDOXIN_2"/>
    <property type="match status" value="1"/>
</dbReference>
<dbReference type="KEGG" id="hbl:XJ32_09380"/>
<dbReference type="RefSeq" id="WP_077389303.1">
    <property type="nucleotide sequence ID" value="NZ_CP019645.1"/>
</dbReference>
<dbReference type="PROSITE" id="PS01265">
    <property type="entry name" value="TPX"/>
    <property type="match status" value="1"/>
</dbReference>
<comment type="subunit">
    <text evidence="6">Homodimer.</text>
</comment>
<evidence type="ECO:0000256" key="4">
    <source>
        <dbReference type="ARBA" id="ARBA00023157"/>
    </source>
</evidence>
<name>A0A1Q2LIF0_9HELI</name>
<protein>
    <recommendedName>
        <fullName evidence="6">Thiol peroxidase</fullName>
        <shortName evidence="6">Tpx</shortName>
        <ecNumber evidence="6">1.11.1.24</ecNumber>
    </recommendedName>
    <alternativeName>
        <fullName evidence="6">Peroxiredoxin tpx</fullName>
        <shortName evidence="6">Prx</shortName>
    </alternativeName>
    <alternativeName>
        <fullName evidence="6">Thioredoxin peroxidase</fullName>
    </alternativeName>
    <alternativeName>
        <fullName evidence="6">Thioredoxin-dependent peroxiredoxin</fullName>
    </alternativeName>
</protein>
<dbReference type="PANTHER" id="PTHR43110">
    <property type="entry name" value="THIOL PEROXIDASE"/>
    <property type="match status" value="1"/>
</dbReference>
<dbReference type="Gene3D" id="3.40.30.10">
    <property type="entry name" value="Glutaredoxin"/>
    <property type="match status" value="1"/>
</dbReference>
<keyword evidence="5 6" id="KW-0676">Redox-active center</keyword>
<organism evidence="8 9">
    <name type="scientific">Helicobacter bilis</name>
    <dbReference type="NCBI Taxonomy" id="37372"/>
    <lineage>
        <taxon>Bacteria</taxon>
        <taxon>Pseudomonadati</taxon>
        <taxon>Campylobacterota</taxon>
        <taxon>Epsilonproteobacteria</taxon>
        <taxon>Campylobacterales</taxon>
        <taxon>Helicobacteraceae</taxon>
        <taxon>Helicobacter</taxon>
    </lineage>
</organism>
<dbReference type="EMBL" id="CP019645">
    <property type="protein sequence ID" value="AQQ60264.1"/>
    <property type="molecule type" value="Genomic_DNA"/>
</dbReference>
<dbReference type="AlphaFoldDB" id="A0A1Q2LIF0"/>
<keyword evidence="2 6" id="KW-0049">Antioxidant</keyword>
<dbReference type="Pfam" id="PF08534">
    <property type="entry name" value="Redoxin"/>
    <property type="match status" value="1"/>
</dbReference>
<keyword evidence="3 6" id="KW-0560">Oxidoreductase</keyword>
<comment type="catalytic activity">
    <reaction evidence="6">
        <text>a hydroperoxide + [thioredoxin]-dithiol = an alcohol + [thioredoxin]-disulfide + H2O</text>
        <dbReference type="Rhea" id="RHEA:62620"/>
        <dbReference type="Rhea" id="RHEA-COMP:10698"/>
        <dbReference type="Rhea" id="RHEA-COMP:10700"/>
        <dbReference type="ChEBI" id="CHEBI:15377"/>
        <dbReference type="ChEBI" id="CHEBI:29950"/>
        <dbReference type="ChEBI" id="CHEBI:30879"/>
        <dbReference type="ChEBI" id="CHEBI:35924"/>
        <dbReference type="ChEBI" id="CHEBI:50058"/>
        <dbReference type="EC" id="1.11.1.24"/>
    </reaction>
</comment>
<dbReference type="InterPro" id="IPR013766">
    <property type="entry name" value="Thioredoxin_domain"/>
</dbReference>
<dbReference type="InterPro" id="IPR018219">
    <property type="entry name" value="Tpx_CS"/>
</dbReference>
<feature type="disulfide bond" description="Redox-active" evidence="6">
    <location>
        <begin position="59"/>
        <end position="93"/>
    </location>
</feature>
<evidence type="ECO:0000256" key="3">
    <source>
        <dbReference type="ARBA" id="ARBA00023002"/>
    </source>
</evidence>
<evidence type="ECO:0000256" key="2">
    <source>
        <dbReference type="ARBA" id="ARBA00022862"/>
    </source>
</evidence>
<proteinExistence type="inferred from homology"/>
<feature type="domain" description="Thioredoxin" evidence="7">
    <location>
        <begin position="17"/>
        <end position="166"/>
    </location>
</feature>
<sequence>MEVKFKGTPAKLSSNTIKVGDNAPKVALVAKDLSQVEIGGASGGYQIINVVPSLDTGVCATQTRKFNEEAAKLTNAKVYVVSLDLPFAQGRFCSTEGIENVIALSDFKAKDFGKAYGLILESSPLAGLLTRAVIVVDPQGKVAYVEVCEEITNEPDYQKALGVMKG</sequence>
<dbReference type="PANTHER" id="PTHR43110:SF1">
    <property type="entry name" value="THIOL PEROXIDASE"/>
    <property type="match status" value="1"/>
</dbReference>
<dbReference type="HAMAP" id="MF_00269">
    <property type="entry name" value="Tpx"/>
    <property type="match status" value="1"/>
</dbReference>
<keyword evidence="4 6" id="KW-1015">Disulfide bond</keyword>
<dbReference type="Proteomes" id="UP000188298">
    <property type="component" value="Chromosome"/>
</dbReference>
<dbReference type="InterPro" id="IPR002065">
    <property type="entry name" value="TPX"/>
</dbReference>
<dbReference type="GO" id="GO:0008379">
    <property type="term" value="F:thioredoxin peroxidase activity"/>
    <property type="evidence" value="ECO:0007669"/>
    <property type="project" value="UniProtKB-UniRule"/>
</dbReference>
<evidence type="ECO:0000256" key="6">
    <source>
        <dbReference type="HAMAP-Rule" id="MF_00269"/>
    </source>
</evidence>
<comment type="miscellaneous">
    <text evidence="6">The active site is a conserved redox-active cysteine residue, the peroxidatic cysteine (C(P)), which makes the nucleophilic attack on the peroxide substrate. The peroxide oxidizes the C(P)-SH to cysteine sulfenic acid (C(P)-SOH), which then reacts with another cysteine residue, the resolving cysteine (C(R)), to form a disulfide bridge. The disulfide is subsequently reduced by an appropriate electron donor to complete the catalytic cycle. In this atypical 2-Cys peroxiredoxin, C(R) is present in the same subunit to form an intramolecular disulfide. The disulfide is subsequently reduced by thioredoxin.</text>
</comment>
<accession>A0A1Q2LIF0</accession>
<reference evidence="8 9" key="1">
    <citation type="submission" date="2017-02" db="EMBL/GenBank/DDBJ databases">
        <title>Whole genome sequencing of Helicobacter bilis strain AAQJH.</title>
        <authorList>
            <person name="Conlan S."/>
            <person name="Thomas P.J."/>
            <person name="Mullikin J."/>
            <person name="Palmore T.N."/>
            <person name="Frank K.M."/>
            <person name="Segre J.A."/>
        </authorList>
    </citation>
    <scope>NUCLEOTIDE SEQUENCE [LARGE SCALE GENOMIC DNA]</scope>
    <source>
        <strain evidence="8 9">AAQJH</strain>
    </source>
</reference>
<dbReference type="CDD" id="cd03014">
    <property type="entry name" value="PRX_Atyp2cys"/>
    <property type="match status" value="1"/>
</dbReference>